<dbReference type="InterPro" id="IPR000668">
    <property type="entry name" value="Peptidase_C1A_C"/>
</dbReference>
<comment type="caution">
    <text evidence="4">The sequence shown here is derived from an EMBL/GenBank/DDBJ whole genome shotgun (WGS) entry which is preliminary data.</text>
</comment>
<dbReference type="PANTHER" id="PTHR12411">
    <property type="entry name" value="CYSTEINE PROTEASE FAMILY C1-RELATED"/>
    <property type="match status" value="1"/>
</dbReference>
<feature type="domain" description="Peptidase C1A papain C-terminal" evidence="3">
    <location>
        <begin position="99"/>
        <end position="335"/>
    </location>
</feature>
<dbReference type="InterPro" id="IPR038765">
    <property type="entry name" value="Papain-like_cys_pep_sf"/>
</dbReference>
<dbReference type="GO" id="GO:0008234">
    <property type="term" value="F:cysteine-type peptidase activity"/>
    <property type="evidence" value="ECO:0007669"/>
    <property type="project" value="InterPro"/>
</dbReference>
<gene>
    <name evidence="4" type="ORF">Daesc_001523</name>
</gene>
<evidence type="ECO:0000256" key="1">
    <source>
        <dbReference type="ARBA" id="ARBA00008455"/>
    </source>
</evidence>
<comment type="similarity">
    <text evidence="1">Belongs to the peptidase C1 family.</text>
</comment>
<feature type="region of interest" description="Disordered" evidence="2">
    <location>
        <begin position="349"/>
        <end position="378"/>
    </location>
</feature>
<dbReference type="Gene3D" id="3.90.70.10">
    <property type="entry name" value="Cysteine proteinases"/>
    <property type="match status" value="1"/>
</dbReference>
<proteinExistence type="inferred from homology"/>
<sequence>MDTNTTDVIPCAVDVRFHDPRVNILPFTITTNNGENYDLNQSVTSALDRGKDTCPSEAIKKDMDDKSKVTPIHWVPHINDPVSHVEVNNPAKIPVNKQVGLGVDLRKYLSEAYDQQEMGSCTAHAVAGAFEFAVRKGGIPDFSPSRLYIWYYARLNNKYSGDPNGDIKYDVGISVREALMVLSSGVCSESHWSYECSISDAKTRKFPPGAKAATEPDKYARRNARQYTATYKEIGSKNLHDKLIQCLDSGFPFIFSTNLYDQFDKYFNEKKGYVIESPKGIKITSEEDGHSLLAVGYVPGDTPKSELFIIRNSWGTDWGDRGHFYMPYSYMSLSCWNFWTVRVRTAPKRRHNDEEDNAENPSKHQRLITSGLDNLKIT</sequence>
<dbReference type="Proteomes" id="UP001369815">
    <property type="component" value="Unassembled WGS sequence"/>
</dbReference>
<dbReference type="AlphaFoldDB" id="A0AAX6MUF3"/>
<dbReference type="SUPFAM" id="SSF54001">
    <property type="entry name" value="Cysteine proteinases"/>
    <property type="match status" value="1"/>
</dbReference>
<dbReference type="SMART" id="SM00645">
    <property type="entry name" value="Pept_C1"/>
    <property type="match status" value="1"/>
</dbReference>
<evidence type="ECO:0000313" key="4">
    <source>
        <dbReference type="EMBL" id="KAK6956249.1"/>
    </source>
</evidence>
<dbReference type="GO" id="GO:0006508">
    <property type="term" value="P:proteolysis"/>
    <property type="evidence" value="ECO:0007669"/>
    <property type="project" value="InterPro"/>
</dbReference>
<name>A0AAX6MUF3_9PEZI</name>
<accession>A0AAX6MUF3</accession>
<dbReference type="EMBL" id="JBANMG010000002">
    <property type="protein sequence ID" value="KAK6956249.1"/>
    <property type="molecule type" value="Genomic_DNA"/>
</dbReference>
<feature type="compositionally biased region" description="Polar residues" evidence="2">
    <location>
        <begin position="367"/>
        <end position="378"/>
    </location>
</feature>
<protein>
    <recommendedName>
        <fullName evidence="3">Peptidase C1A papain C-terminal domain-containing protein</fullName>
    </recommendedName>
</protein>
<evidence type="ECO:0000259" key="3">
    <source>
        <dbReference type="SMART" id="SM00645"/>
    </source>
</evidence>
<organism evidence="4 5">
    <name type="scientific">Daldinia eschscholtzii</name>
    <dbReference type="NCBI Taxonomy" id="292717"/>
    <lineage>
        <taxon>Eukaryota</taxon>
        <taxon>Fungi</taxon>
        <taxon>Dikarya</taxon>
        <taxon>Ascomycota</taxon>
        <taxon>Pezizomycotina</taxon>
        <taxon>Sordariomycetes</taxon>
        <taxon>Xylariomycetidae</taxon>
        <taxon>Xylariales</taxon>
        <taxon>Hypoxylaceae</taxon>
        <taxon>Daldinia</taxon>
    </lineage>
</organism>
<keyword evidence="5" id="KW-1185">Reference proteome</keyword>
<evidence type="ECO:0000256" key="2">
    <source>
        <dbReference type="SAM" id="MobiDB-lite"/>
    </source>
</evidence>
<dbReference type="Pfam" id="PF00112">
    <property type="entry name" value="Peptidase_C1"/>
    <property type="match status" value="1"/>
</dbReference>
<dbReference type="CDD" id="cd02619">
    <property type="entry name" value="Peptidase_C1"/>
    <property type="match status" value="1"/>
</dbReference>
<dbReference type="InterPro" id="IPR013128">
    <property type="entry name" value="Peptidase_C1A"/>
</dbReference>
<reference evidence="4 5" key="1">
    <citation type="journal article" date="2024" name="Front Chem Biol">
        <title>Unveiling the potential of Daldinia eschscholtzii MFLUCC 19-0629 through bioactivity and bioinformatics studies for enhanced sustainable agriculture production.</title>
        <authorList>
            <person name="Brooks S."/>
            <person name="Weaver J.A."/>
            <person name="Klomchit A."/>
            <person name="Alharthi S.A."/>
            <person name="Onlamun T."/>
            <person name="Nurani R."/>
            <person name="Vong T.K."/>
            <person name="Alberti F."/>
            <person name="Greco C."/>
        </authorList>
    </citation>
    <scope>NUCLEOTIDE SEQUENCE [LARGE SCALE GENOMIC DNA]</scope>
    <source>
        <strain evidence="4">MFLUCC 19-0629</strain>
    </source>
</reference>
<evidence type="ECO:0000313" key="5">
    <source>
        <dbReference type="Proteomes" id="UP001369815"/>
    </source>
</evidence>